<dbReference type="Proteomes" id="UP000000740">
    <property type="component" value="Chromosome 1"/>
</dbReference>
<dbReference type="eggNOG" id="arCOG06190">
    <property type="taxonomic scope" value="Archaea"/>
</dbReference>
<evidence type="ECO:0000313" key="3">
    <source>
        <dbReference type="Proteomes" id="UP000000740"/>
    </source>
</evidence>
<sequence>MIPIPATVAAGGWGVEGSLPLLATVFVAGVGTGLLFLVSVVAYRRRRSAQYALISVAVGALLTRSIVGAGTVLGVVPMPVHHFLEHSLDFLIAAVVLYAVYAYAPGTVSDDAASD</sequence>
<organism evidence="2 3">
    <name type="scientific">Halorubrum lacusprofundi (strain ATCC 49239 / DSM 5036 / JCM 8891 / ACAM 34)</name>
    <dbReference type="NCBI Taxonomy" id="416348"/>
    <lineage>
        <taxon>Archaea</taxon>
        <taxon>Methanobacteriati</taxon>
        <taxon>Methanobacteriota</taxon>
        <taxon>Stenosarchaea group</taxon>
        <taxon>Halobacteria</taxon>
        <taxon>Halobacteriales</taxon>
        <taxon>Haloferacaceae</taxon>
        <taxon>Halorubrum</taxon>
    </lineage>
</organism>
<dbReference type="AlphaFoldDB" id="B9LPM0"/>
<dbReference type="RefSeq" id="WP_015910446.1">
    <property type="nucleotide sequence ID" value="NC_012029.1"/>
</dbReference>
<dbReference type="GeneID" id="7400482"/>
<protein>
    <submittedName>
        <fullName evidence="2">Uncharacterized protein</fullName>
    </submittedName>
</protein>
<dbReference type="HOGENOM" id="CLU_152990_1_0_2"/>
<gene>
    <name evidence="2" type="ordered locus">Hlac_1725</name>
</gene>
<keyword evidence="1" id="KW-1133">Transmembrane helix</keyword>
<dbReference type="InterPro" id="IPR055894">
    <property type="entry name" value="DUF7471"/>
</dbReference>
<accession>B9LPM0</accession>
<proteinExistence type="predicted"/>
<keyword evidence="1" id="KW-0812">Transmembrane</keyword>
<evidence type="ECO:0000313" key="2">
    <source>
        <dbReference type="EMBL" id="ACM57308.1"/>
    </source>
</evidence>
<keyword evidence="3" id="KW-1185">Reference proteome</keyword>
<dbReference type="EMBL" id="CP001365">
    <property type="protein sequence ID" value="ACM57308.1"/>
    <property type="molecule type" value="Genomic_DNA"/>
</dbReference>
<keyword evidence="1" id="KW-0472">Membrane</keyword>
<name>B9LPM0_HALLT</name>
<feature type="transmembrane region" description="Helical" evidence="1">
    <location>
        <begin position="88"/>
        <end position="104"/>
    </location>
</feature>
<dbReference type="Pfam" id="PF24283">
    <property type="entry name" value="DUF7471"/>
    <property type="match status" value="1"/>
</dbReference>
<feature type="transmembrane region" description="Helical" evidence="1">
    <location>
        <begin position="51"/>
        <end position="76"/>
    </location>
</feature>
<feature type="transmembrane region" description="Helical" evidence="1">
    <location>
        <begin position="21"/>
        <end position="44"/>
    </location>
</feature>
<dbReference type="KEGG" id="hla:Hlac_1725"/>
<evidence type="ECO:0000256" key="1">
    <source>
        <dbReference type="SAM" id="Phobius"/>
    </source>
</evidence>
<reference evidence="2 3" key="1">
    <citation type="journal article" date="2016" name="Stand. Genomic Sci.">
        <title>Complete genome sequence of the Antarctic Halorubrum lacusprofundi type strain ACAM 34.</title>
        <authorList>
            <person name="Anderson I.J."/>
            <person name="DasSarma P."/>
            <person name="Lucas S."/>
            <person name="Copeland A."/>
            <person name="Lapidus A."/>
            <person name="Del Rio T.G."/>
            <person name="Tice H."/>
            <person name="Dalin E."/>
            <person name="Bruce D.C."/>
            <person name="Goodwin L."/>
            <person name="Pitluck S."/>
            <person name="Sims D."/>
            <person name="Brettin T.S."/>
            <person name="Detter J.C."/>
            <person name="Han C.S."/>
            <person name="Larimer F."/>
            <person name="Hauser L."/>
            <person name="Land M."/>
            <person name="Ivanova N."/>
            <person name="Richardson P."/>
            <person name="Cavicchioli R."/>
            <person name="DasSarma S."/>
            <person name="Woese C.R."/>
            <person name="Kyrpides N.C."/>
        </authorList>
    </citation>
    <scope>NUCLEOTIDE SEQUENCE [LARGE SCALE GENOMIC DNA]</scope>
    <source>
        <strain evidence="3">ATCC 49239 / DSM 5036 / JCM 8891 / ACAM 34</strain>
    </source>
</reference>